<evidence type="ECO:0000313" key="1">
    <source>
        <dbReference type="EMBL" id="MBB6694419.1"/>
    </source>
</evidence>
<evidence type="ECO:0000313" key="2">
    <source>
        <dbReference type="Proteomes" id="UP000553776"/>
    </source>
</evidence>
<protein>
    <submittedName>
        <fullName evidence="1">Uncharacterized protein</fullName>
    </submittedName>
</protein>
<reference evidence="1 2" key="1">
    <citation type="submission" date="2020-08" db="EMBL/GenBank/DDBJ databases">
        <title>Cohnella phylogeny.</title>
        <authorList>
            <person name="Dunlap C."/>
        </authorList>
    </citation>
    <scope>NUCLEOTIDE SEQUENCE [LARGE SCALE GENOMIC DNA]</scope>
    <source>
        <strain evidence="1 2">DSM 25239</strain>
    </source>
</reference>
<comment type="caution">
    <text evidence="1">The sequence shown here is derived from an EMBL/GenBank/DDBJ whole genome shotgun (WGS) entry which is preliminary data.</text>
</comment>
<gene>
    <name evidence="1" type="ORF">H7B90_23765</name>
</gene>
<dbReference type="Proteomes" id="UP000553776">
    <property type="component" value="Unassembled WGS sequence"/>
</dbReference>
<dbReference type="AlphaFoldDB" id="A0A841U3S7"/>
<dbReference type="RefSeq" id="WP_185138386.1">
    <property type="nucleotide sequence ID" value="NZ_JACJVR010000090.1"/>
</dbReference>
<name>A0A841U3S7_9BACL</name>
<proteinExistence type="predicted"/>
<accession>A0A841U3S7</accession>
<dbReference type="EMBL" id="JACJVR010000090">
    <property type="protein sequence ID" value="MBB6694419.1"/>
    <property type="molecule type" value="Genomic_DNA"/>
</dbReference>
<keyword evidence="2" id="KW-1185">Reference proteome</keyword>
<sequence length="110" mass="13313">MRIWDEDGKEIPFYTYLVEFGGGEDGKIYFDEDFQKFIYQWKNSDWPNVLDYVAPLSAQVITDAADIDRELYEEIMPIIVNAYNRLKDKFKNMNDDYEAKYRRENFRIIK</sequence>
<organism evidence="1 2">
    <name type="scientific">Cohnella xylanilytica</name>
    <dbReference type="NCBI Taxonomy" id="557555"/>
    <lineage>
        <taxon>Bacteria</taxon>
        <taxon>Bacillati</taxon>
        <taxon>Bacillota</taxon>
        <taxon>Bacilli</taxon>
        <taxon>Bacillales</taxon>
        <taxon>Paenibacillaceae</taxon>
        <taxon>Cohnella</taxon>
    </lineage>
</organism>